<name>A0AAQ3U6Q5_PASNO</name>
<evidence type="ECO:0000256" key="1">
    <source>
        <dbReference type="SAM" id="MobiDB-lite"/>
    </source>
</evidence>
<evidence type="ECO:0000313" key="3">
    <source>
        <dbReference type="Proteomes" id="UP001341281"/>
    </source>
</evidence>
<feature type="region of interest" description="Disordered" evidence="1">
    <location>
        <begin position="80"/>
        <end position="107"/>
    </location>
</feature>
<dbReference type="AlphaFoldDB" id="A0AAQ3U6Q5"/>
<protein>
    <submittedName>
        <fullName evidence="2">Uncharacterized protein</fullName>
    </submittedName>
</protein>
<evidence type="ECO:0000313" key="2">
    <source>
        <dbReference type="EMBL" id="WVZ84922.1"/>
    </source>
</evidence>
<feature type="compositionally biased region" description="Basic and acidic residues" evidence="1">
    <location>
        <begin position="80"/>
        <end position="96"/>
    </location>
</feature>
<proteinExistence type="predicted"/>
<keyword evidence="3" id="KW-1185">Reference proteome</keyword>
<gene>
    <name evidence="2" type="ORF">U9M48_031891</name>
</gene>
<organism evidence="2 3">
    <name type="scientific">Paspalum notatum var. saurae</name>
    <dbReference type="NCBI Taxonomy" id="547442"/>
    <lineage>
        <taxon>Eukaryota</taxon>
        <taxon>Viridiplantae</taxon>
        <taxon>Streptophyta</taxon>
        <taxon>Embryophyta</taxon>
        <taxon>Tracheophyta</taxon>
        <taxon>Spermatophyta</taxon>
        <taxon>Magnoliopsida</taxon>
        <taxon>Liliopsida</taxon>
        <taxon>Poales</taxon>
        <taxon>Poaceae</taxon>
        <taxon>PACMAD clade</taxon>
        <taxon>Panicoideae</taxon>
        <taxon>Andropogonodae</taxon>
        <taxon>Paspaleae</taxon>
        <taxon>Paspalinae</taxon>
        <taxon>Paspalum</taxon>
    </lineage>
</organism>
<accession>A0AAQ3U6Q5</accession>
<sequence>MDAYNGKLVAYAHWSSHPFYDPEGSNDITILRELRMIELPNGSDNSSWHEKEDMAMSSVARNWPSATHWSRYIDLSRDGAQKLKKQDRPRSRERMLELVSGFGRKTS</sequence>
<dbReference type="Proteomes" id="UP001341281">
    <property type="component" value="Chromosome 07"/>
</dbReference>
<dbReference type="EMBL" id="CP144751">
    <property type="protein sequence ID" value="WVZ84922.1"/>
    <property type="molecule type" value="Genomic_DNA"/>
</dbReference>
<reference evidence="2 3" key="1">
    <citation type="submission" date="2024-02" db="EMBL/GenBank/DDBJ databases">
        <title>High-quality chromosome-scale genome assembly of Pensacola bahiagrass (Paspalum notatum Flugge var. saurae).</title>
        <authorList>
            <person name="Vega J.M."/>
            <person name="Podio M."/>
            <person name="Orjuela J."/>
            <person name="Siena L.A."/>
            <person name="Pessino S.C."/>
            <person name="Combes M.C."/>
            <person name="Mariac C."/>
            <person name="Albertini E."/>
            <person name="Pupilli F."/>
            <person name="Ortiz J.P.A."/>
            <person name="Leblanc O."/>
        </authorList>
    </citation>
    <scope>NUCLEOTIDE SEQUENCE [LARGE SCALE GENOMIC DNA]</scope>
    <source>
        <strain evidence="2">R1</strain>
        <tissue evidence="2">Leaf</tissue>
    </source>
</reference>